<dbReference type="Proteomes" id="UP001374893">
    <property type="component" value="Chromosome"/>
</dbReference>
<protein>
    <recommendedName>
        <fullName evidence="4">Lipoprotein</fullName>
    </recommendedName>
</protein>
<gene>
    <name evidence="2" type="ORF">HAHE_36580</name>
</gene>
<reference evidence="2 3" key="1">
    <citation type="submission" date="2021-06" db="EMBL/GenBank/DDBJ databases">
        <title>Complete genome of Haloferula helveola possessing various polysaccharide degrading enzymes.</title>
        <authorList>
            <person name="Takami H."/>
            <person name="Huang C."/>
            <person name="Hamasaki K."/>
        </authorList>
    </citation>
    <scope>NUCLEOTIDE SEQUENCE [LARGE SCALE GENOMIC DNA]</scope>
    <source>
        <strain evidence="2 3">CN-1</strain>
    </source>
</reference>
<feature type="region of interest" description="Disordered" evidence="1">
    <location>
        <begin position="19"/>
        <end position="61"/>
    </location>
</feature>
<evidence type="ECO:0000313" key="2">
    <source>
        <dbReference type="EMBL" id="BCX49750.1"/>
    </source>
</evidence>
<dbReference type="EMBL" id="AP024702">
    <property type="protein sequence ID" value="BCX49750.1"/>
    <property type="molecule type" value="Genomic_DNA"/>
</dbReference>
<evidence type="ECO:0000313" key="3">
    <source>
        <dbReference type="Proteomes" id="UP001374893"/>
    </source>
</evidence>
<proteinExistence type="predicted"/>
<evidence type="ECO:0008006" key="4">
    <source>
        <dbReference type="Google" id="ProtNLM"/>
    </source>
</evidence>
<evidence type="ECO:0000256" key="1">
    <source>
        <dbReference type="SAM" id="MobiDB-lite"/>
    </source>
</evidence>
<organism evidence="2 3">
    <name type="scientific">Haloferula helveola</name>
    <dbReference type="NCBI Taxonomy" id="490095"/>
    <lineage>
        <taxon>Bacteria</taxon>
        <taxon>Pseudomonadati</taxon>
        <taxon>Verrucomicrobiota</taxon>
        <taxon>Verrucomicrobiia</taxon>
        <taxon>Verrucomicrobiales</taxon>
        <taxon>Verrucomicrobiaceae</taxon>
        <taxon>Haloferula</taxon>
    </lineage>
</organism>
<accession>A0ABM7RGJ1</accession>
<sequence length="198" mass="20876">MLLGFSLILGACGKREEVTATETRPTTMRDENLQLDATSDERFKEGRPAPATSVETPPSPVVAETVPEGWKAAPGSSFRLLNYTFGTKGEAYVSLSRGGVLENVNRWLGQFGAEKLDAAGLEKLKPIEVAGFKGVWVSVDGDFGGGMGKAAESDWSLRGVVAAGPQGILTVKMLGPTVEVTSEDEALKAFVAGLETAK</sequence>
<name>A0ABM7RGJ1_9BACT</name>
<keyword evidence="3" id="KW-1185">Reference proteome</keyword>